<evidence type="ECO:0000313" key="1">
    <source>
        <dbReference type="EMBL" id="AQS38565.1"/>
    </source>
</evidence>
<organism evidence="1 2">
    <name type="scientific">Shewanella psychrophila</name>
    <dbReference type="NCBI Taxonomy" id="225848"/>
    <lineage>
        <taxon>Bacteria</taxon>
        <taxon>Pseudomonadati</taxon>
        <taxon>Pseudomonadota</taxon>
        <taxon>Gammaproteobacteria</taxon>
        <taxon>Alteromonadales</taxon>
        <taxon>Shewanellaceae</taxon>
        <taxon>Shewanella</taxon>
    </lineage>
</organism>
<name>A0A1S6HSR8_9GAMM</name>
<dbReference type="RefSeq" id="WP_077753582.1">
    <property type="nucleotide sequence ID" value="NZ_CP014782.1"/>
</dbReference>
<dbReference type="AlphaFoldDB" id="A0A1S6HSR8"/>
<evidence type="ECO:0000313" key="2">
    <source>
        <dbReference type="Proteomes" id="UP000189545"/>
    </source>
</evidence>
<sequence>MDLLKDRQKSTYEWFKKRIFELKKEAQSSGGRIVREDIWRCEYYRNPYLLLEEDETIQERLADVFTNSLDIGANGKISVTPMIDNDARFGRLLIELIEETNWRGILKEGSIGYASEQLNAYYSNGMPLGVKMFDKLTIEPENCLLKFSKKQYVEDMLKYGRFRISPASYYSKGSHIKAIKDLETVRSYRLKAISEILKGESHFEFQGLRNPIINGVVPIEFVMGDYYMFCTCNEVSRRMPTDFESDAVLIIKDKVEFINRLKDELLISFPDWEFLESDVYYYDPYNDTIKDKDQEFYKHFSYAYQKEHRCIIRPKVKNSAAVNLDAFSIEIGSISDIAEVIIV</sequence>
<dbReference type="Proteomes" id="UP000189545">
    <property type="component" value="Chromosome"/>
</dbReference>
<proteinExistence type="predicted"/>
<dbReference type="KEGG" id="spsw:Sps_03438"/>
<reference evidence="1 2" key="1">
    <citation type="submission" date="2016-03" db="EMBL/GenBank/DDBJ databases">
        <title>Complete genome sequence of Shewanella psychrophila WP2, a deep sea bacterium isolated from west Pacific sediment.</title>
        <authorList>
            <person name="Xu G."/>
            <person name="Jian H."/>
        </authorList>
    </citation>
    <scope>NUCLEOTIDE SEQUENCE [LARGE SCALE GENOMIC DNA]</scope>
    <source>
        <strain evidence="1 2">WP2</strain>
    </source>
</reference>
<protein>
    <submittedName>
        <fullName evidence="1">Uncharacterized protein</fullName>
    </submittedName>
</protein>
<dbReference type="OrthoDB" id="7605040at2"/>
<dbReference type="EMBL" id="CP014782">
    <property type="protein sequence ID" value="AQS38565.1"/>
    <property type="molecule type" value="Genomic_DNA"/>
</dbReference>
<gene>
    <name evidence="1" type="ORF">Sps_03438</name>
</gene>
<keyword evidence="2" id="KW-1185">Reference proteome</keyword>
<accession>A0A1S6HSR8</accession>